<dbReference type="PANTHER" id="PTHR24345:SF0">
    <property type="entry name" value="CELL CYCLE SERINE_THREONINE-PROTEIN KINASE CDC5_MSD2"/>
    <property type="match status" value="1"/>
</dbReference>
<dbReference type="GO" id="GO:0004674">
    <property type="term" value="F:protein serine/threonine kinase activity"/>
    <property type="evidence" value="ECO:0007669"/>
    <property type="project" value="UniProtKB-KW"/>
</dbReference>
<dbReference type="GO" id="GO:0005524">
    <property type="term" value="F:ATP binding"/>
    <property type="evidence" value="ECO:0007669"/>
    <property type="project" value="UniProtKB-UniRule"/>
</dbReference>
<evidence type="ECO:0000313" key="10">
    <source>
        <dbReference type="EMBL" id="UMM44490.1"/>
    </source>
</evidence>
<accession>A0AAE9FEL5</accession>
<evidence type="ECO:0000256" key="7">
    <source>
        <dbReference type="RuleBase" id="RU000304"/>
    </source>
</evidence>
<dbReference type="InterPro" id="IPR000719">
    <property type="entry name" value="Prot_kinase_dom"/>
</dbReference>
<dbReference type="InterPro" id="IPR017441">
    <property type="entry name" value="Protein_kinase_ATP_BS"/>
</dbReference>
<dbReference type="SMART" id="SM00220">
    <property type="entry name" value="S_TKc"/>
    <property type="match status" value="1"/>
</dbReference>
<dbReference type="PROSITE" id="PS50011">
    <property type="entry name" value="PROTEIN_KINASE_DOM"/>
    <property type="match status" value="1"/>
</dbReference>
<evidence type="ECO:0000313" key="11">
    <source>
        <dbReference type="Proteomes" id="UP000829354"/>
    </source>
</evidence>
<name>A0AAE9FEL5_CAEBR</name>
<evidence type="ECO:0000256" key="8">
    <source>
        <dbReference type="SAM" id="MobiDB-lite"/>
    </source>
</evidence>
<dbReference type="Proteomes" id="UP000829354">
    <property type="component" value="Chromosome X"/>
</dbReference>
<comment type="similarity">
    <text evidence="7">Belongs to the protein kinase superfamily.</text>
</comment>
<feature type="compositionally biased region" description="Basic residues" evidence="8">
    <location>
        <begin position="316"/>
        <end position="328"/>
    </location>
</feature>
<feature type="compositionally biased region" description="Basic and acidic residues" evidence="8">
    <location>
        <begin position="329"/>
        <end position="358"/>
    </location>
</feature>
<protein>
    <recommendedName>
        <fullName evidence="9">Protein kinase domain-containing protein</fullName>
    </recommendedName>
</protein>
<organism evidence="10 11">
    <name type="scientific">Caenorhabditis briggsae</name>
    <dbReference type="NCBI Taxonomy" id="6238"/>
    <lineage>
        <taxon>Eukaryota</taxon>
        <taxon>Metazoa</taxon>
        <taxon>Ecdysozoa</taxon>
        <taxon>Nematoda</taxon>
        <taxon>Chromadorea</taxon>
        <taxon>Rhabditida</taxon>
        <taxon>Rhabditina</taxon>
        <taxon>Rhabditomorpha</taxon>
        <taxon>Rhabditoidea</taxon>
        <taxon>Rhabditidae</taxon>
        <taxon>Peloderinae</taxon>
        <taxon>Caenorhabditis</taxon>
    </lineage>
</organism>
<keyword evidence="4" id="KW-0418">Kinase</keyword>
<dbReference type="Pfam" id="PF00069">
    <property type="entry name" value="Pkinase"/>
    <property type="match status" value="1"/>
</dbReference>
<evidence type="ECO:0000256" key="5">
    <source>
        <dbReference type="ARBA" id="ARBA00022840"/>
    </source>
</evidence>
<keyword evidence="3 6" id="KW-0547">Nucleotide-binding</keyword>
<evidence type="ECO:0000259" key="9">
    <source>
        <dbReference type="PROSITE" id="PS50011"/>
    </source>
</evidence>
<dbReference type="PANTHER" id="PTHR24345">
    <property type="entry name" value="SERINE/THREONINE-PROTEIN KINASE PLK"/>
    <property type="match status" value="1"/>
</dbReference>
<sequence>MSYDRIIAAQQHGYAHMKSLGEGSFGAVTAVKKRDDTSRKPELFAMKIFQGKNTERFDTEMKVLEKLKGDCQNIVQFIHGSRESFPYVLVMEYVEREFGEPEFQKGVSPERAKKYFEDLICGISFMHGKLFVHCDIKPANLLLTKNDVLKIADFGLSVSILADEYIKSHRGTRYTMSPEMVEVDKFVHGRSADVWSIGVMLMYFFIGMLPFNEATSECDFYMSWIAGKSSVKLPWHKIAKEPMDLIRKILVVDVKSRATLKSISKDPWIMGGKAQVKDLKKPRFKKVKAEKKKVQVQKVEKAIKESAKDPKSAATHQKKNVTKQRKQEKKATEDLNDLKDEKPEKIPKRQPEKRKQDKEDAENAGDAENLKNRHGPSKRQRVPKRQWAE</sequence>
<keyword evidence="2" id="KW-0808">Transferase</keyword>
<feature type="domain" description="Protein kinase" evidence="9">
    <location>
        <begin position="14"/>
        <end position="269"/>
    </location>
</feature>
<evidence type="ECO:0000256" key="3">
    <source>
        <dbReference type="ARBA" id="ARBA00022741"/>
    </source>
</evidence>
<reference evidence="10 11" key="1">
    <citation type="submission" date="2022-04" db="EMBL/GenBank/DDBJ databases">
        <title>Chromosome-level reference genomes for two strains of Caenorhabditis briggsae: an improved platform for comparative genomics.</title>
        <authorList>
            <person name="Stevens L."/>
            <person name="Andersen E."/>
        </authorList>
    </citation>
    <scope>NUCLEOTIDE SEQUENCE [LARGE SCALE GENOMIC DNA]</scope>
    <source>
        <strain evidence="10">VX34</strain>
        <tissue evidence="10">Whole-organism</tissue>
    </source>
</reference>
<keyword evidence="5 6" id="KW-0067">ATP-binding</keyword>
<dbReference type="PROSITE" id="PS00107">
    <property type="entry name" value="PROTEIN_KINASE_ATP"/>
    <property type="match status" value="1"/>
</dbReference>
<dbReference type="SUPFAM" id="SSF56112">
    <property type="entry name" value="Protein kinase-like (PK-like)"/>
    <property type="match status" value="1"/>
</dbReference>
<gene>
    <name evidence="10" type="ORF">L5515_019635</name>
</gene>
<dbReference type="InterPro" id="IPR008271">
    <property type="entry name" value="Ser/Thr_kinase_AS"/>
</dbReference>
<feature type="compositionally biased region" description="Basic residues" evidence="8">
    <location>
        <begin position="372"/>
        <end position="389"/>
    </location>
</feature>
<dbReference type="Gene3D" id="1.10.510.10">
    <property type="entry name" value="Transferase(Phosphotransferase) domain 1"/>
    <property type="match status" value="1"/>
</dbReference>
<dbReference type="AlphaFoldDB" id="A0AAE9FEL5"/>
<proteinExistence type="inferred from homology"/>
<evidence type="ECO:0000256" key="4">
    <source>
        <dbReference type="ARBA" id="ARBA00022777"/>
    </source>
</evidence>
<feature type="binding site" evidence="6">
    <location>
        <position position="47"/>
    </location>
    <ligand>
        <name>ATP</name>
        <dbReference type="ChEBI" id="CHEBI:30616"/>
    </ligand>
</feature>
<evidence type="ECO:0000256" key="2">
    <source>
        <dbReference type="ARBA" id="ARBA00022679"/>
    </source>
</evidence>
<keyword evidence="11" id="KW-1185">Reference proteome</keyword>
<evidence type="ECO:0000256" key="6">
    <source>
        <dbReference type="PROSITE-ProRule" id="PRU10141"/>
    </source>
</evidence>
<keyword evidence="1 7" id="KW-0723">Serine/threonine-protein kinase</keyword>
<dbReference type="InterPro" id="IPR011009">
    <property type="entry name" value="Kinase-like_dom_sf"/>
</dbReference>
<dbReference type="EMBL" id="CP092625">
    <property type="protein sequence ID" value="UMM44490.1"/>
    <property type="molecule type" value="Genomic_DNA"/>
</dbReference>
<dbReference type="PROSITE" id="PS00108">
    <property type="entry name" value="PROTEIN_KINASE_ST"/>
    <property type="match status" value="1"/>
</dbReference>
<evidence type="ECO:0000256" key="1">
    <source>
        <dbReference type="ARBA" id="ARBA00022527"/>
    </source>
</evidence>
<feature type="region of interest" description="Disordered" evidence="8">
    <location>
        <begin position="303"/>
        <end position="389"/>
    </location>
</feature>